<dbReference type="Pfam" id="PF25534">
    <property type="entry name" value="DUF7918"/>
    <property type="match status" value="1"/>
</dbReference>
<evidence type="ECO:0000256" key="1">
    <source>
        <dbReference type="SAM" id="MobiDB-lite"/>
    </source>
</evidence>
<dbReference type="InParanoid" id="H0EGZ6"/>
<dbReference type="HOGENOM" id="CLU_064120_0_0_1"/>
<evidence type="ECO:0000259" key="2">
    <source>
        <dbReference type="Pfam" id="PF25534"/>
    </source>
</evidence>
<reference evidence="3 4" key="1">
    <citation type="journal article" date="2012" name="Eukaryot. Cell">
        <title>Genome sequence of the fungus Glarea lozoyensis: the first genome sequence of a species from the Helotiaceae family.</title>
        <authorList>
            <person name="Youssar L."/>
            <person name="Gruening B.A."/>
            <person name="Erxleben A."/>
            <person name="Guenther S."/>
            <person name="Huettel W."/>
        </authorList>
    </citation>
    <scope>NUCLEOTIDE SEQUENCE [LARGE SCALE GENOMIC DNA]</scope>
    <source>
        <strain evidence="4">ATCC 74030 / MF5533</strain>
    </source>
</reference>
<protein>
    <recommendedName>
        <fullName evidence="2">DUF7918 domain-containing protein</fullName>
    </recommendedName>
</protein>
<keyword evidence="4" id="KW-1185">Reference proteome</keyword>
<feature type="region of interest" description="Disordered" evidence="1">
    <location>
        <begin position="182"/>
        <end position="258"/>
    </location>
</feature>
<feature type="compositionally biased region" description="Basic and acidic residues" evidence="1">
    <location>
        <begin position="222"/>
        <end position="233"/>
    </location>
</feature>
<gene>
    <name evidence="3" type="ORF">M7I_1728</name>
</gene>
<comment type="caution">
    <text evidence="3">The sequence shown here is derived from an EMBL/GenBank/DDBJ whole genome shotgun (WGS) entry which is preliminary data.</text>
</comment>
<proteinExistence type="predicted"/>
<dbReference type="AlphaFoldDB" id="H0EGZ6"/>
<evidence type="ECO:0000313" key="4">
    <source>
        <dbReference type="Proteomes" id="UP000005446"/>
    </source>
</evidence>
<dbReference type="Proteomes" id="UP000005446">
    <property type="component" value="Unassembled WGS sequence"/>
</dbReference>
<organism evidence="3 4">
    <name type="scientific">Glarea lozoyensis (strain ATCC 74030 / MF5533)</name>
    <dbReference type="NCBI Taxonomy" id="1104152"/>
    <lineage>
        <taxon>Eukaryota</taxon>
        <taxon>Fungi</taxon>
        <taxon>Dikarya</taxon>
        <taxon>Ascomycota</taxon>
        <taxon>Pezizomycotina</taxon>
        <taxon>Leotiomycetes</taxon>
        <taxon>Helotiales</taxon>
        <taxon>Helotiaceae</taxon>
        <taxon>Glarea</taxon>
    </lineage>
</organism>
<dbReference type="PANTHER" id="PTHR36223:SF1">
    <property type="entry name" value="TRANSCRIPTION ELONGATION FACTOR EAF N-TERMINAL DOMAIN-CONTAINING PROTEIN"/>
    <property type="match status" value="1"/>
</dbReference>
<dbReference type="OrthoDB" id="3364132at2759"/>
<dbReference type="PANTHER" id="PTHR36223">
    <property type="entry name" value="BETA-LACTAMASE-TYPE TRANSPEPTIDASE FOLD DOMAIN CONTAINING PROTEIN"/>
    <property type="match status" value="1"/>
</dbReference>
<evidence type="ECO:0000313" key="3">
    <source>
        <dbReference type="EMBL" id="EHL02137.1"/>
    </source>
</evidence>
<dbReference type="EMBL" id="AGUE01000032">
    <property type="protein sequence ID" value="EHL02137.1"/>
    <property type="molecule type" value="Genomic_DNA"/>
</dbReference>
<name>H0EGZ6_GLAL7</name>
<dbReference type="InterPro" id="IPR057678">
    <property type="entry name" value="DUF7918"/>
</dbReference>
<accession>H0EGZ6</accession>
<feature type="domain" description="DUF7918" evidence="2">
    <location>
        <begin position="9"/>
        <end position="105"/>
    </location>
</feature>
<sequence length="258" mass="29369">MAILPTVPGLEIDICIDGKRVREYTDPTHRSPWTNQSFKYIESKSGKEFAIVVRVQSPFEIETHAIAAKVEVDGVNVLGPLFRKERYESMEGLLSHTIYGVPERDGVRTFQFVELPKYFSTDLGPEKTHAISQGRLKKAAPMAAWKIRQKDSRPIGTFIFEYRSFDALQDLDVVTFRPSPKKKASYRAISPPPEPPAKAKKITDEDVFGSVARDDTEDFEPREDMDGHPHTPDKSAFNLRKNSSKIATPSKKRTRRYR</sequence>